<evidence type="ECO:0000256" key="1">
    <source>
        <dbReference type="SAM" id="MobiDB-lite"/>
    </source>
</evidence>
<keyword evidence="3" id="KW-1185">Reference proteome</keyword>
<proteinExistence type="predicted"/>
<evidence type="ECO:0000313" key="2">
    <source>
        <dbReference type="EMBL" id="RSD22138.1"/>
    </source>
</evidence>
<name>A0A3R9FRJ0_9PSEU</name>
<feature type="region of interest" description="Disordered" evidence="1">
    <location>
        <begin position="1"/>
        <end position="195"/>
    </location>
</feature>
<dbReference type="RefSeq" id="WP_125307385.1">
    <property type="nucleotide sequence ID" value="NZ_RSEC01000032.1"/>
</dbReference>
<dbReference type="AlphaFoldDB" id="A0A3R9FRJ0"/>
<feature type="compositionally biased region" description="Basic and acidic residues" evidence="1">
    <location>
        <begin position="1"/>
        <end position="26"/>
    </location>
</feature>
<feature type="compositionally biased region" description="Basic and acidic residues" evidence="1">
    <location>
        <begin position="183"/>
        <end position="195"/>
    </location>
</feature>
<reference evidence="2 3" key="1">
    <citation type="submission" date="2018-12" db="EMBL/GenBank/DDBJ databases">
        <title>Amycolatopsis eburnea sp. nov. actinomycete associate with arbuscular mycorrhiza fungal spore.</title>
        <authorList>
            <person name="Lumyong S."/>
            <person name="Chaiya L."/>
        </authorList>
    </citation>
    <scope>NUCLEOTIDE SEQUENCE [LARGE SCALE GENOMIC DNA]</scope>
    <source>
        <strain evidence="2 3">GLM-1</strain>
    </source>
</reference>
<comment type="caution">
    <text evidence="2">The sequence shown here is derived from an EMBL/GenBank/DDBJ whole genome shotgun (WGS) entry which is preliminary data.</text>
</comment>
<protein>
    <submittedName>
        <fullName evidence="2">Uncharacterized protein</fullName>
    </submittedName>
</protein>
<dbReference type="Proteomes" id="UP000267081">
    <property type="component" value="Unassembled WGS sequence"/>
</dbReference>
<dbReference type="OrthoDB" id="3628859at2"/>
<sequence length="195" mass="22000">MDENYARRLRDWLRAEPETAEPRWLREIPAPAPEEPRDHPRPDTWSVRGQLPQTDDGQLAVVIPLPRPSGENGCRLSGPARRTRRGQANSPTAMSEAEVRSRRNHPSNAGRDDPAGPLSEAEARSRRNHPSNAGRGEPAIPMSEAEADQHRRDQAANSPTPMSEAEARSRWNHPSNWHRRRRAAENPHREDPGSR</sequence>
<gene>
    <name evidence="2" type="ORF">EIY87_10060</name>
</gene>
<organism evidence="2 3">
    <name type="scientific">Amycolatopsis eburnea</name>
    <dbReference type="NCBI Taxonomy" id="2267691"/>
    <lineage>
        <taxon>Bacteria</taxon>
        <taxon>Bacillati</taxon>
        <taxon>Actinomycetota</taxon>
        <taxon>Actinomycetes</taxon>
        <taxon>Pseudonocardiales</taxon>
        <taxon>Pseudonocardiaceae</taxon>
        <taxon>Amycolatopsis</taxon>
    </lineage>
</organism>
<dbReference type="EMBL" id="RSEC01000032">
    <property type="protein sequence ID" value="RSD22138.1"/>
    <property type="molecule type" value="Genomic_DNA"/>
</dbReference>
<accession>A0A3R9FRJ0</accession>
<evidence type="ECO:0000313" key="3">
    <source>
        <dbReference type="Proteomes" id="UP000267081"/>
    </source>
</evidence>